<keyword evidence="3" id="KW-1185">Reference proteome</keyword>
<dbReference type="EMBL" id="JAVUPU010000004">
    <property type="protein sequence ID" value="MDT9599385.1"/>
    <property type="molecule type" value="Genomic_DNA"/>
</dbReference>
<gene>
    <name evidence="2" type="ORF">RQX22_10535</name>
</gene>
<proteinExistence type="predicted"/>
<organism evidence="2 3">
    <name type="scientific">Sphingosinicella rhizophila</name>
    <dbReference type="NCBI Taxonomy" id="3050082"/>
    <lineage>
        <taxon>Bacteria</taxon>
        <taxon>Pseudomonadati</taxon>
        <taxon>Pseudomonadota</taxon>
        <taxon>Alphaproteobacteria</taxon>
        <taxon>Sphingomonadales</taxon>
        <taxon>Sphingosinicellaceae</taxon>
        <taxon>Sphingosinicella</taxon>
    </lineage>
</organism>
<evidence type="ECO:0000313" key="2">
    <source>
        <dbReference type="EMBL" id="MDT9599385.1"/>
    </source>
</evidence>
<keyword evidence="1" id="KW-0812">Transmembrane</keyword>
<evidence type="ECO:0000313" key="3">
    <source>
        <dbReference type="Proteomes" id="UP001259572"/>
    </source>
</evidence>
<protein>
    <submittedName>
        <fullName evidence="2">Uncharacterized protein</fullName>
    </submittedName>
</protein>
<sequence length="58" mass="5982">MTPGPQVASVMGVASQVLIVCMPVAYPKASFAYGGAPACSMDPFRGRSFGREAAQGLF</sequence>
<feature type="transmembrane region" description="Helical" evidence="1">
    <location>
        <begin position="6"/>
        <end position="26"/>
    </location>
</feature>
<dbReference type="Proteomes" id="UP001259572">
    <property type="component" value="Unassembled WGS sequence"/>
</dbReference>
<dbReference type="RefSeq" id="WP_315726236.1">
    <property type="nucleotide sequence ID" value="NZ_JAVUPU010000004.1"/>
</dbReference>
<comment type="caution">
    <text evidence="2">The sequence shown here is derived from an EMBL/GenBank/DDBJ whole genome shotgun (WGS) entry which is preliminary data.</text>
</comment>
<name>A0ABU3Q7K2_9SPHN</name>
<keyword evidence="1" id="KW-1133">Transmembrane helix</keyword>
<keyword evidence="1" id="KW-0472">Membrane</keyword>
<evidence type="ECO:0000256" key="1">
    <source>
        <dbReference type="SAM" id="Phobius"/>
    </source>
</evidence>
<accession>A0ABU3Q7K2</accession>
<reference evidence="2 3" key="1">
    <citation type="submission" date="2023-05" db="EMBL/GenBank/DDBJ databases">
        <authorList>
            <person name="Guo Y."/>
        </authorList>
    </citation>
    <scope>NUCLEOTIDE SEQUENCE [LARGE SCALE GENOMIC DNA]</scope>
    <source>
        <strain evidence="2 3">GR2756</strain>
    </source>
</reference>